<accession>A0ABS4KII3</accession>
<dbReference type="Gene3D" id="3.30.2320.10">
    <property type="entry name" value="hypothetical protein PF0899 domain"/>
    <property type="match status" value="1"/>
</dbReference>
<proteinExistence type="inferred from homology"/>
<name>A0ABS4KII3_9FIRM</name>
<comment type="similarity">
    <text evidence="2">Belongs to the encapsulin family. Family 1 subfamily.</text>
</comment>
<dbReference type="EMBL" id="JAGGLI010000013">
    <property type="protein sequence ID" value="MBP2027577.1"/>
    <property type="molecule type" value="Genomic_DNA"/>
</dbReference>
<keyword evidence="3" id="KW-1284">Encapsulin nanocompartment</keyword>
<dbReference type="RefSeq" id="WP_209660642.1">
    <property type="nucleotide sequence ID" value="NZ_JAGGLI010000013.1"/>
</dbReference>
<evidence type="ECO:0000313" key="5">
    <source>
        <dbReference type="EMBL" id="MBP2027577.1"/>
    </source>
</evidence>
<evidence type="ECO:0000256" key="1">
    <source>
        <dbReference type="ARBA" id="ARBA00033738"/>
    </source>
</evidence>
<dbReference type="InterPro" id="IPR007544">
    <property type="entry name" value="ENCAP"/>
</dbReference>
<protein>
    <recommendedName>
        <fullName evidence="4">Type 1 encapsulin shell protein</fullName>
    </recommendedName>
</protein>
<evidence type="ECO:0000313" key="6">
    <source>
        <dbReference type="Proteomes" id="UP001314903"/>
    </source>
</evidence>
<organism evidence="5 6">
    <name type="scientific">Acetoanaerobium pronyense</name>
    <dbReference type="NCBI Taxonomy" id="1482736"/>
    <lineage>
        <taxon>Bacteria</taxon>
        <taxon>Bacillati</taxon>
        <taxon>Bacillota</taxon>
        <taxon>Clostridia</taxon>
        <taxon>Peptostreptococcales</taxon>
        <taxon>Filifactoraceae</taxon>
        <taxon>Acetoanaerobium</taxon>
    </lineage>
</organism>
<dbReference type="Pfam" id="PF04454">
    <property type="entry name" value="Linocin_M18"/>
    <property type="match status" value="1"/>
</dbReference>
<evidence type="ECO:0000256" key="4">
    <source>
        <dbReference type="ARBA" id="ARBA00050023"/>
    </source>
</evidence>
<comment type="subcellular location">
    <subcellularLocation>
        <location evidence="1">Encapsulin nanocompartment</location>
    </subcellularLocation>
</comment>
<sequence>MSILKREMAPISEKVWDEIDERAKEVLKNILSARKVVNVKGPMGWDYPVVPEGRLEIIDECSESGVCAGKYKVKTLVESRINFELDRWEMDNIIRGAKDINLEPLEIAAKKIALFEEEAVYNGYEKGDILGLSSVAKHNLNLGEDASSILAAMSDARFILLDSFSEGPFSLVVGKNVYRKLNSIFEGYPLIKIIKDMIGGDVILSESIDCAFMIPYNHEDIEFTIGQDFSIGYESHDDKKVKFFIAESFTFRVLDESLVVKFNI</sequence>
<dbReference type="Proteomes" id="UP001314903">
    <property type="component" value="Unassembled WGS sequence"/>
</dbReference>
<gene>
    <name evidence="5" type="ORF">J2Z35_001374</name>
</gene>
<comment type="caution">
    <text evidence="5">The sequence shown here is derived from an EMBL/GenBank/DDBJ whole genome shotgun (WGS) entry which is preliminary data.</text>
</comment>
<dbReference type="Gene3D" id="3.30.2400.30">
    <property type="match status" value="1"/>
</dbReference>
<dbReference type="PANTHER" id="PTHR37165">
    <property type="entry name" value="PEPTIDASE U56 FAMILY"/>
    <property type="match status" value="1"/>
</dbReference>
<keyword evidence="6" id="KW-1185">Reference proteome</keyword>
<reference evidence="5 6" key="1">
    <citation type="submission" date="2021-03" db="EMBL/GenBank/DDBJ databases">
        <title>Genomic Encyclopedia of Type Strains, Phase IV (KMG-IV): sequencing the most valuable type-strain genomes for metagenomic binning, comparative biology and taxonomic classification.</title>
        <authorList>
            <person name="Goeker M."/>
        </authorList>
    </citation>
    <scope>NUCLEOTIDE SEQUENCE [LARGE SCALE GENOMIC DNA]</scope>
    <source>
        <strain evidence="5 6">DSM 27512</strain>
    </source>
</reference>
<dbReference type="NCBIfam" id="NF041155">
    <property type="entry name" value="encap_f1"/>
    <property type="match status" value="1"/>
</dbReference>
<evidence type="ECO:0000256" key="3">
    <source>
        <dbReference type="ARBA" id="ARBA00033787"/>
    </source>
</evidence>
<dbReference type="PANTHER" id="PTHR37165:SF1">
    <property type="entry name" value="TYPE 1 ENCAPSULIN SHELL PROTEIN"/>
    <property type="match status" value="1"/>
</dbReference>
<dbReference type="PIRSF" id="PIRSF019254">
    <property type="entry name" value="CFP29"/>
    <property type="match status" value="1"/>
</dbReference>
<evidence type="ECO:0000256" key="2">
    <source>
        <dbReference type="ARBA" id="ARBA00033743"/>
    </source>
</evidence>
<dbReference type="InterPro" id="IPR051429">
    <property type="entry name" value="Encapsulin_nc"/>
</dbReference>